<dbReference type="Proteomes" id="UP000009168">
    <property type="component" value="Unassembled WGS sequence"/>
</dbReference>
<dbReference type="SUPFAM" id="SSF141086">
    <property type="entry name" value="Agglutinin HPA-like"/>
    <property type="match status" value="1"/>
</dbReference>
<organism evidence="4 5">
    <name type="scientific">Tetrahymena thermophila (strain SB210)</name>
    <dbReference type="NCBI Taxonomy" id="312017"/>
    <lineage>
        <taxon>Eukaryota</taxon>
        <taxon>Sar</taxon>
        <taxon>Alveolata</taxon>
        <taxon>Ciliophora</taxon>
        <taxon>Intramacronucleata</taxon>
        <taxon>Oligohymenophorea</taxon>
        <taxon>Hymenostomatida</taxon>
        <taxon>Tetrahymenina</taxon>
        <taxon>Tetrahymenidae</taxon>
        <taxon>Tetrahymena</taxon>
    </lineage>
</organism>
<evidence type="ECO:0000313" key="5">
    <source>
        <dbReference type="Proteomes" id="UP000009168"/>
    </source>
</evidence>
<dbReference type="InterPro" id="IPR009030">
    <property type="entry name" value="Growth_fac_rcpt_cys_sf"/>
</dbReference>
<keyword evidence="5" id="KW-1185">Reference proteome</keyword>
<feature type="domain" description="EGF-like" evidence="3">
    <location>
        <begin position="1148"/>
        <end position="1186"/>
    </location>
</feature>
<dbReference type="InParanoid" id="W7X3D2"/>
<dbReference type="SMART" id="SM00261">
    <property type="entry name" value="FU"/>
    <property type="match status" value="13"/>
</dbReference>
<evidence type="ECO:0000259" key="3">
    <source>
        <dbReference type="SMART" id="SM00181"/>
    </source>
</evidence>
<feature type="domain" description="EGF-like" evidence="3">
    <location>
        <begin position="1378"/>
        <end position="1413"/>
    </location>
</feature>
<proteinExistence type="predicted"/>
<feature type="domain" description="EGF-like" evidence="3">
    <location>
        <begin position="912"/>
        <end position="948"/>
    </location>
</feature>
<feature type="chain" id="PRO_5004903253" evidence="2">
    <location>
        <begin position="23"/>
        <end position="1834"/>
    </location>
</feature>
<dbReference type="GeneID" id="24439410"/>
<dbReference type="SMART" id="SM00181">
    <property type="entry name" value="EGF"/>
    <property type="match status" value="9"/>
</dbReference>
<dbReference type="KEGG" id="tet:TTHERM_000527078"/>
<feature type="transmembrane region" description="Helical" evidence="1">
    <location>
        <begin position="1568"/>
        <end position="1587"/>
    </location>
</feature>
<feature type="signal peptide" evidence="2">
    <location>
        <begin position="1"/>
        <end position="22"/>
    </location>
</feature>
<dbReference type="InterPro" id="IPR000742">
    <property type="entry name" value="EGF"/>
</dbReference>
<feature type="domain" description="EGF-like" evidence="3">
    <location>
        <begin position="961"/>
        <end position="1001"/>
    </location>
</feature>
<accession>W7X3D2</accession>
<dbReference type="SUPFAM" id="SSF57184">
    <property type="entry name" value="Growth factor receptor domain"/>
    <property type="match status" value="5"/>
</dbReference>
<dbReference type="PANTHER" id="PTHR15332">
    <property type="entry name" value="PROPROTEIN CONVERTASE SUBTILISIN_KEXIN TYPE 5-LIKE"/>
    <property type="match status" value="1"/>
</dbReference>
<feature type="domain" description="EGF-like" evidence="3">
    <location>
        <begin position="1104"/>
        <end position="1140"/>
    </location>
</feature>
<keyword evidence="2" id="KW-0732">Signal</keyword>
<dbReference type="RefSeq" id="XP_012656548.1">
    <property type="nucleotide sequence ID" value="XM_012801094.1"/>
</dbReference>
<feature type="transmembrane region" description="Helical" evidence="1">
    <location>
        <begin position="1692"/>
        <end position="1712"/>
    </location>
</feature>
<dbReference type="InterPro" id="IPR006212">
    <property type="entry name" value="Furin_repeat"/>
</dbReference>
<feature type="domain" description="EGF-like" evidence="3">
    <location>
        <begin position="1333"/>
        <end position="1377"/>
    </location>
</feature>
<feature type="domain" description="EGF-like" evidence="3">
    <location>
        <begin position="1279"/>
        <end position="1325"/>
    </location>
</feature>
<dbReference type="Gene3D" id="2.60.40.2080">
    <property type="match status" value="1"/>
</dbReference>
<dbReference type="OrthoDB" id="286906at2759"/>
<protein>
    <submittedName>
        <fullName evidence="4">H-type lectin domain protein</fullName>
    </submittedName>
</protein>
<evidence type="ECO:0000256" key="2">
    <source>
        <dbReference type="SAM" id="SignalP"/>
    </source>
</evidence>
<feature type="domain" description="EGF-like" evidence="3">
    <location>
        <begin position="1187"/>
        <end position="1219"/>
    </location>
</feature>
<evidence type="ECO:0000256" key="1">
    <source>
        <dbReference type="SAM" id="Phobius"/>
    </source>
</evidence>
<dbReference type="CDD" id="cd00064">
    <property type="entry name" value="FU"/>
    <property type="match status" value="3"/>
</dbReference>
<feature type="transmembrane region" description="Helical" evidence="1">
    <location>
        <begin position="1801"/>
        <end position="1823"/>
    </location>
</feature>
<keyword evidence="1" id="KW-0472">Membrane</keyword>
<dbReference type="Gene3D" id="2.10.220.10">
    <property type="entry name" value="Hormone Receptor, Insulin-like Growth Factor Receptor 1, Chain A, domain 2"/>
    <property type="match status" value="3"/>
</dbReference>
<name>W7X3D2_TETTS</name>
<dbReference type="EMBL" id="GG662209">
    <property type="protein sequence ID" value="EWS70933.1"/>
    <property type="molecule type" value="Genomic_DNA"/>
</dbReference>
<dbReference type="GO" id="GO:0030246">
    <property type="term" value="F:carbohydrate binding"/>
    <property type="evidence" value="ECO:0007669"/>
    <property type="project" value="InterPro"/>
</dbReference>
<keyword evidence="1" id="KW-0812">Transmembrane</keyword>
<sequence>MLSQFFIVLGVFSCIIMKQIRCDYPCNNFGLMNGQYQSPCTNSQTFSYNLKKIQDMGADVLSTSQKLTISGWWKPTGNPDLTNQWQTLIYLSTNTNGVTLPMNGESELNGDNTRRLLAFFFNNNGQNQLQANYNQATPVVVPNFSSLMGQWSFYAFSINFNTQIFKIAINPIDSTSQLAYQGSFTANIPTNFGVFPNLGLYFDATPAYFPSCSPMYSIQVSANYDLDTTNPQFLLELRHSDLNLIAQYTLMAPNTISPQYVSDTQFNLPDMMLGTTRDPEPILDPAWVSIGTYEALTFNQGSTALIATNIQYNEETFSYWMTINGNPASFNNILISDNQANLILTIAYQAAGGGYSIIICISVSSCYTSPPITTINGGGAGHEAVINICQFPGASKIFVRIYINGMQQAVGYISATWPSKVPAIYALNNPGINYSGSYSMRNFRVYQGSYFRQYLNDPGQFTFCMSNCILQSSKYLSDQKCIYCKSGYVLANGICWPSTDYCPKADANTVHTQPYQECTPCLNTFAQIQQQCDYSIDLNPLVISGTTRVLTVPIPNPDTQNIDSVSITFNPPLPIVPQIFLSMSTLDYDLGSTLQSFQLSYNSVSTTGFTIQMQRGLGSGKIYNSQPFYIASIDPEIEIGQFSFTSAAFPNLANVAASDQWVSTIISFNTRQKFVPQVTAGYTGILIPPGTGHSFEIKTLSIDVDKFQLSVKAYKGIPIQRIDIFYIAMNPSIPVYNILKNFMLTDESQIYSNRACPSSRSCVYTGPAGKVPPQTIYMPVINIFNQTASQNNIRRVLTYQGIDTTKSTFSFLYSSWCNTQTSQFGIQSFALVKPCVKFYCLCDPVPPGYYSIPTSYACWQCDFKCQYCTGTATSCTKCKGNRVLSAGCTCPPGTYEDYQSTICPSCKIGCASCVTSANNCQGNCLGRRQGPDCQCPPGTVDDGTNNCPSDTDKGCSPKCARCSILDPTICSACQAGRVQDPANPSNCICPPGQVDVNNTCQNCNPRCNGCTGVQPYQCIACNGSNRINPPACICKDGYYDDGVSLDCIACSSFCTTCNGPSNQNCIVCKPNRTKNIFTNNCDCPTGTYDSGLAICPACSFQCATCTNATACTTCSGDRTGPPSCSTCPPGKYSGNQRNCSSCGYKCSTCSGSALNCLTCQGQNRLSNPPNCDCQPGFYDTGNTDCQPCDSNCKTCSGLSTTCLTCNSNRVLDPNTNTCVCPQNFYEVAGQQQCLPCDSRCNSCNSSGCIQCAQNRVNPPSCTCPFGTFDNYPTQVQCPSCNPICSGCANNANQCIACQGQRTNLPACDQCPSGMYATLIAPNYCAKCDSICSQCANTSSNCTQCSGYRVKVLVPGTSNYTCKCQNGTYEDFTYTQCRGCFNSCATCQGGSRLDCLSCKPGFALSVIGGAGSCDCPSNTFMTKDGQSCQACDSKCLTCKGPTSNDCIICKVASDCTYVPPIDPKPPAVDLCKAIGILTLPQCDCTDQQYYSQTLQKCVPCVNNCKSKTEFFFYLFKNYFQNQVSAVMEAVFLNALNAQMGIQPKEISVHHQQYIKIPNIRLVGLQQPSLVYYVYQYSHYSTLILLKKYKNNLKIAKKRAKQNKIQMKITDQLIKIITKVIKLSAYKISNEFFIELHNLLSQNKYYHFYLYKVFIIQVKTKKKEQSFYNLLFNLIQNIIFYFAVIQLTHTLKTFFVLIRFLLINNLFKFINILVHLFNLKYLNYIDFNNIIDSKLIRIFKQQDFFYQALFKVTKKVNNFRQKIFYQAFYYMKLIFSQNKYYHFYLYKVFIIQVKTKKKNNHSIIFYLIQFKIQYFILLQFSQLILLKHFLYQLGFC</sequence>
<dbReference type="GO" id="GO:0007155">
    <property type="term" value="P:cell adhesion"/>
    <property type="evidence" value="ECO:0007669"/>
    <property type="project" value="InterPro"/>
</dbReference>
<dbReference type="PANTHER" id="PTHR15332:SF175">
    <property type="entry name" value="PROPROTEIN CONVERTASE SUBTILISIN_KEXIN TYPE 5-LIKE"/>
    <property type="match status" value="1"/>
</dbReference>
<feature type="domain" description="EGF-like" evidence="3">
    <location>
        <begin position="1009"/>
        <end position="1048"/>
    </location>
</feature>
<dbReference type="InterPro" id="IPR019019">
    <property type="entry name" value="H-type_lectin_domain"/>
</dbReference>
<dbReference type="InterPro" id="IPR037221">
    <property type="entry name" value="H-type_lectin_dom_sf"/>
</dbReference>
<keyword evidence="1" id="KW-1133">Transmembrane helix</keyword>
<reference evidence="5" key="1">
    <citation type="journal article" date="2006" name="PLoS Biol.">
        <title>Macronuclear genome sequence of the ciliate Tetrahymena thermophila, a model eukaryote.</title>
        <authorList>
            <person name="Eisen J.A."/>
            <person name="Coyne R.S."/>
            <person name="Wu M."/>
            <person name="Wu D."/>
            <person name="Thiagarajan M."/>
            <person name="Wortman J.R."/>
            <person name="Badger J.H."/>
            <person name="Ren Q."/>
            <person name="Amedeo P."/>
            <person name="Jones K.M."/>
            <person name="Tallon L.J."/>
            <person name="Delcher A.L."/>
            <person name="Salzberg S.L."/>
            <person name="Silva J.C."/>
            <person name="Haas B.J."/>
            <person name="Majoros W.H."/>
            <person name="Farzad M."/>
            <person name="Carlton J.M."/>
            <person name="Smith R.K. Jr."/>
            <person name="Garg J."/>
            <person name="Pearlman R.E."/>
            <person name="Karrer K.M."/>
            <person name="Sun L."/>
            <person name="Manning G."/>
            <person name="Elde N.C."/>
            <person name="Turkewitz A.P."/>
            <person name="Asai D.J."/>
            <person name="Wilkes D.E."/>
            <person name="Wang Y."/>
            <person name="Cai H."/>
            <person name="Collins K."/>
            <person name="Stewart B.A."/>
            <person name="Lee S.R."/>
            <person name="Wilamowska K."/>
            <person name="Weinberg Z."/>
            <person name="Ruzzo W.L."/>
            <person name="Wloga D."/>
            <person name="Gaertig J."/>
            <person name="Frankel J."/>
            <person name="Tsao C.-C."/>
            <person name="Gorovsky M.A."/>
            <person name="Keeling P.J."/>
            <person name="Waller R.F."/>
            <person name="Patron N.J."/>
            <person name="Cherry J.M."/>
            <person name="Stover N.A."/>
            <person name="Krieger C.J."/>
            <person name="del Toro C."/>
            <person name="Ryder H.F."/>
            <person name="Williamson S.C."/>
            <person name="Barbeau R.A."/>
            <person name="Hamilton E.P."/>
            <person name="Orias E."/>
        </authorList>
    </citation>
    <scope>NUCLEOTIDE SEQUENCE [LARGE SCALE GENOMIC DNA]</scope>
    <source>
        <strain evidence="5">SB210</strain>
    </source>
</reference>
<dbReference type="Pfam" id="PF09458">
    <property type="entry name" value="H_lectin"/>
    <property type="match status" value="1"/>
</dbReference>
<gene>
    <name evidence="4" type="ORF">TTHERM_000527078</name>
</gene>
<evidence type="ECO:0000313" key="4">
    <source>
        <dbReference type="EMBL" id="EWS70933.1"/>
    </source>
</evidence>
<feature type="transmembrane region" description="Helical" evidence="1">
    <location>
        <begin position="1665"/>
        <end position="1686"/>
    </location>
</feature>